<accession>A0A8J7PM90</accession>
<dbReference type="AlphaFoldDB" id="A0A8J7PM90"/>
<dbReference type="EMBL" id="JAFLCK010000018">
    <property type="protein sequence ID" value="MBN8661275.1"/>
    <property type="molecule type" value="Genomic_DNA"/>
</dbReference>
<organism evidence="2 3">
    <name type="scientific">Candidatus Obscuribacter phosphatis</name>
    <dbReference type="NCBI Taxonomy" id="1906157"/>
    <lineage>
        <taxon>Bacteria</taxon>
        <taxon>Bacillati</taxon>
        <taxon>Candidatus Melainabacteria</taxon>
        <taxon>Candidatus Obscuribacterales</taxon>
        <taxon>Candidatus Obscuribacteraceae</taxon>
        <taxon>Candidatus Obscuribacter</taxon>
    </lineage>
</organism>
<feature type="region of interest" description="Disordered" evidence="1">
    <location>
        <begin position="38"/>
        <end position="85"/>
    </location>
</feature>
<evidence type="ECO:0000313" key="2">
    <source>
        <dbReference type="EMBL" id="MBN8661275.1"/>
    </source>
</evidence>
<dbReference type="Proteomes" id="UP000664277">
    <property type="component" value="Unassembled WGS sequence"/>
</dbReference>
<evidence type="ECO:0000256" key="1">
    <source>
        <dbReference type="SAM" id="MobiDB-lite"/>
    </source>
</evidence>
<feature type="region of interest" description="Disordered" evidence="1">
    <location>
        <begin position="109"/>
        <end position="149"/>
    </location>
</feature>
<sequence>MNIEALSKHAAPQEIQAMKLPQDDAKAKMMSEVLDRLQSGKTNLATTGDRNLVNSKSGANTPAQTDSEALNNMQKKPNRSPSQLPDLILHCSVTGKRIECDGIILNGGKDVIKPMEPIKPIKPIKPIMPTDPGDKPGKPEPHPLNPRYK</sequence>
<proteinExistence type="predicted"/>
<feature type="region of interest" description="Disordered" evidence="1">
    <location>
        <begin position="1"/>
        <end position="23"/>
    </location>
</feature>
<name>A0A8J7PM90_9BACT</name>
<protein>
    <submittedName>
        <fullName evidence="2">Uncharacterized protein</fullName>
    </submittedName>
</protein>
<gene>
    <name evidence="2" type="ORF">J0M35_12985</name>
</gene>
<comment type="caution">
    <text evidence="2">The sequence shown here is derived from an EMBL/GenBank/DDBJ whole genome shotgun (WGS) entry which is preliminary data.</text>
</comment>
<feature type="compositionally biased region" description="Basic and acidic residues" evidence="1">
    <location>
        <begin position="132"/>
        <end position="141"/>
    </location>
</feature>
<feature type="compositionally biased region" description="Polar residues" evidence="1">
    <location>
        <begin position="39"/>
        <end position="83"/>
    </location>
</feature>
<reference evidence="2" key="1">
    <citation type="submission" date="2021-02" db="EMBL/GenBank/DDBJ databases">
        <title>Genome-Resolved Metagenomics of a Microbial Community Performing Photosynthetic Biological Nutrient Removal.</title>
        <authorList>
            <person name="Mcdaniel E.A."/>
        </authorList>
    </citation>
    <scope>NUCLEOTIDE SEQUENCE</scope>
    <source>
        <strain evidence="2">UWPOB_OBS1</strain>
    </source>
</reference>
<evidence type="ECO:0000313" key="3">
    <source>
        <dbReference type="Proteomes" id="UP000664277"/>
    </source>
</evidence>